<dbReference type="InterPro" id="IPR038494">
    <property type="entry name" value="IGPD_sf"/>
</dbReference>
<dbReference type="Pfam" id="PF00475">
    <property type="entry name" value="IGPD"/>
    <property type="match status" value="1"/>
</dbReference>
<feature type="region of interest" description="Disordered" evidence="9">
    <location>
        <begin position="48"/>
        <end position="128"/>
    </location>
</feature>
<dbReference type="Gene3D" id="3.30.230.40">
    <property type="entry name" value="Imidazole glycerol phosphate dehydratase, domain 1"/>
    <property type="match status" value="2"/>
</dbReference>
<accession>A0A4S4MTV9</accession>
<dbReference type="EMBL" id="SGPM01000114">
    <property type="protein sequence ID" value="THH29649.1"/>
    <property type="molecule type" value="Genomic_DNA"/>
</dbReference>
<feature type="compositionally biased region" description="Low complexity" evidence="9">
    <location>
        <begin position="48"/>
        <end position="60"/>
    </location>
</feature>
<dbReference type="GO" id="GO:0000105">
    <property type="term" value="P:L-histidine biosynthetic process"/>
    <property type="evidence" value="ECO:0007669"/>
    <property type="project" value="UniProtKB-UniPathway"/>
</dbReference>
<evidence type="ECO:0000256" key="5">
    <source>
        <dbReference type="ARBA" id="ARBA00016664"/>
    </source>
</evidence>
<dbReference type="OrthoDB" id="447729at2759"/>
<dbReference type="FunFam" id="3.30.230.40:FF:000001">
    <property type="entry name" value="Imidazoleglycerol-phosphate dehydratase HisB"/>
    <property type="match status" value="1"/>
</dbReference>
<dbReference type="PANTHER" id="PTHR23133">
    <property type="entry name" value="IMIDAZOLEGLYCEROL-PHOSPHATE DEHYDRATASE HIS7"/>
    <property type="match status" value="1"/>
</dbReference>
<dbReference type="GO" id="GO:0004424">
    <property type="term" value="F:imidazoleglycerol-phosphate dehydratase activity"/>
    <property type="evidence" value="ECO:0007669"/>
    <property type="project" value="UniProtKB-EC"/>
</dbReference>
<evidence type="ECO:0000256" key="6">
    <source>
        <dbReference type="ARBA" id="ARBA00022605"/>
    </source>
</evidence>
<dbReference type="InterPro" id="IPR020565">
    <property type="entry name" value="ImidazoleglycerP_deHydtase_CS"/>
</dbReference>
<dbReference type="SUPFAM" id="SSF54211">
    <property type="entry name" value="Ribosomal protein S5 domain 2-like"/>
    <property type="match status" value="2"/>
</dbReference>
<dbReference type="Gene3D" id="2.60.120.590">
    <property type="entry name" value="Alpha-ketoglutarate-dependent dioxygenase AlkB-like"/>
    <property type="match status" value="1"/>
</dbReference>
<comment type="similarity">
    <text evidence="3">Belongs to the imidazoleglycerol-phosphate dehydratase family.</text>
</comment>
<comment type="caution">
    <text evidence="10">The sequence shown here is derived from an EMBL/GenBank/DDBJ whole genome shotgun (WGS) entry which is preliminary data.</text>
</comment>
<dbReference type="PANTHER" id="PTHR23133:SF2">
    <property type="entry name" value="IMIDAZOLEGLYCEROL-PHOSPHATE DEHYDRATASE"/>
    <property type="match status" value="1"/>
</dbReference>
<keyword evidence="6" id="KW-0028">Amino-acid biosynthesis</keyword>
<dbReference type="EC" id="4.2.1.19" evidence="4"/>
<evidence type="ECO:0000256" key="3">
    <source>
        <dbReference type="ARBA" id="ARBA00007481"/>
    </source>
</evidence>
<comment type="pathway">
    <text evidence="2">Amino-acid biosynthesis; L-histidine biosynthesis; L-histidine from 5-phospho-alpha-D-ribose 1-diphosphate: step 6/9.</text>
</comment>
<feature type="compositionally biased region" description="Basic and acidic residues" evidence="9">
    <location>
        <begin position="96"/>
        <end position="112"/>
    </location>
</feature>
<evidence type="ECO:0000256" key="2">
    <source>
        <dbReference type="ARBA" id="ARBA00005047"/>
    </source>
</evidence>
<reference evidence="10 11" key="1">
    <citation type="submission" date="2019-02" db="EMBL/GenBank/DDBJ databases">
        <title>Genome sequencing of the rare red list fungi Antrodiella citrinella (Flaviporus citrinellus).</title>
        <authorList>
            <person name="Buettner E."/>
            <person name="Kellner H."/>
        </authorList>
    </citation>
    <scope>NUCLEOTIDE SEQUENCE [LARGE SCALE GENOMIC DNA]</scope>
    <source>
        <strain evidence="10 11">DSM 108506</strain>
    </source>
</reference>
<keyword evidence="7" id="KW-0368">Histidine biosynthesis</keyword>
<dbReference type="InterPro" id="IPR037151">
    <property type="entry name" value="AlkB-like_sf"/>
</dbReference>
<evidence type="ECO:0000256" key="4">
    <source>
        <dbReference type="ARBA" id="ARBA00012075"/>
    </source>
</evidence>
<gene>
    <name evidence="10" type="ORF">EUX98_g4548</name>
</gene>
<organism evidence="10 11">
    <name type="scientific">Antrodiella citrinella</name>
    <dbReference type="NCBI Taxonomy" id="2447956"/>
    <lineage>
        <taxon>Eukaryota</taxon>
        <taxon>Fungi</taxon>
        <taxon>Dikarya</taxon>
        <taxon>Basidiomycota</taxon>
        <taxon>Agaricomycotina</taxon>
        <taxon>Agaricomycetes</taxon>
        <taxon>Polyporales</taxon>
        <taxon>Steccherinaceae</taxon>
        <taxon>Antrodiella</taxon>
    </lineage>
</organism>
<comment type="catalytic activity">
    <reaction evidence="1">
        <text>D-erythro-1-(imidazol-4-yl)glycerol 3-phosphate = 3-(imidazol-4-yl)-2-oxopropyl phosphate + H2O</text>
        <dbReference type="Rhea" id="RHEA:11040"/>
        <dbReference type="ChEBI" id="CHEBI:15377"/>
        <dbReference type="ChEBI" id="CHEBI:57766"/>
        <dbReference type="ChEBI" id="CHEBI:58278"/>
        <dbReference type="EC" id="4.2.1.19"/>
    </reaction>
</comment>
<dbReference type="Proteomes" id="UP000308730">
    <property type="component" value="Unassembled WGS sequence"/>
</dbReference>
<evidence type="ECO:0000256" key="9">
    <source>
        <dbReference type="SAM" id="MobiDB-lite"/>
    </source>
</evidence>
<keyword evidence="11" id="KW-1185">Reference proteome</keyword>
<dbReference type="UniPathway" id="UPA00031">
    <property type="reaction ID" value="UER00011"/>
</dbReference>
<dbReference type="SUPFAM" id="SSF51197">
    <property type="entry name" value="Clavaminate synthase-like"/>
    <property type="match status" value="1"/>
</dbReference>
<dbReference type="PROSITE" id="PS00955">
    <property type="entry name" value="IGP_DEHYDRATASE_2"/>
    <property type="match status" value="1"/>
</dbReference>
<dbReference type="AlphaFoldDB" id="A0A4S4MTV9"/>
<proteinExistence type="inferred from homology"/>
<name>A0A4S4MTV9_9APHY</name>
<evidence type="ECO:0000256" key="7">
    <source>
        <dbReference type="ARBA" id="ARBA00023102"/>
    </source>
</evidence>
<keyword evidence="8" id="KW-0456">Lyase</keyword>
<evidence type="ECO:0000256" key="1">
    <source>
        <dbReference type="ARBA" id="ARBA00001723"/>
    </source>
</evidence>
<dbReference type="InterPro" id="IPR000807">
    <property type="entry name" value="ImidazoleglycerolP_deHydtase"/>
</dbReference>
<evidence type="ECO:0000313" key="10">
    <source>
        <dbReference type="EMBL" id="THH29649.1"/>
    </source>
</evidence>
<sequence length="548" mass="61156">MRGAEDTETLLALVSSLLDAPIHDQSILLDALLDCDGNVERAAQCLNSRATSSSNASSSRITTPAKAVGKKRKSGGLEGWLEKLPAPAEKPQSKRIRSDAPTRAEISSEPRRPVSKPAQKFEDDVLPSLDLEQPEEAYMDPEPELPVSENKSPVKVKQVTNAEFMSILRPPNSMDNTKAGPPKHPPLTLTTPEMIASHIPCTMHASVLPPELACRLFYTMLDLSRDWERNKWWLFDRLVESPHKTSFFIRQYPDTDAENVEMDEAAQFWYFPLPLQMSIVFLLLLNRYNGRQTGPSPPFPDAMEEACRYIERVVNAEMHKRQQYPLEWGGEPPKNSSESDVLEDGQNMIWRANVAASNCYEGTKEASLSLAYDSFIASHTLSQHLGPLTFATLCVRMSARTAKVERKTNETQIEVYINLDCQAGSGNKQEIEISTGIGFLDHMYHALAKHSGMSLMMKCQGQRHCVRPYCVTDLGIKREKLGDLSTEMFPHIFYSFAMASGVTLHVDVLRGENDHHRAESAFKALALAIRQAIERTGGDDVPSTKGVL</sequence>
<evidence type="ECO:0000313" key="11">
    <source>
        <dbReference type="Proteomes" id="UP000308730"/>
    </source>
</evidence>
<evidence type="ECO:0000256" key="8">
    <source>
        <dbReference type="ARBA" id="ARBA00023239"/>
    </source>
</evidence>
<dbReference type="InterPro" id="IPR020568">
    <property type="entry name" value="Ribosomal_Su5_D2-typ_SF"/>
</dbReference>
<protein>
    <recommendedName>
        <fullName evidence="5">Imidazoleglycerol-phosphate dehydratase</fullName>
        <ecNumber evidence="4">4.2.1.19</ecNumber>
    </recommendedName>
</protein>